<sequence length="840" mass="90138">MKQRNMNKKLIALMVAASIGLAACGTESTVTGKQTETYITESLKAETKVAFDLLSDKKAVPVPSFLLMDKTDGTLSLPVADGASHEIDNPVVAMNSTDGWGVTTPIAIEFAGKKLNQASLSTRAFRLIEVNVSDSIKNATFGKELEQGVDYILTLVSEDTLVAQPLKPLDPSSNYMFAVTNELKDENGKPVGMSQSYATLKSSLPTPIAQLKDAQPIVHISEQLLASNSAEFRAQDIIYSSWFATESVGSVIEATKAAIAKTIGKNGDLGAGWGDGVQDALASEKAFNITVDKTEGILTAFSEDSDKFKKFVVAGSEDSVLIVNSLLNSIVNGEGGSAKLPINITKGTVSLPYFLSKDTDKFKSSVFKSASPSLAKLGNVLKNGSLLDKQLIIAAIMKADETITLDDINQLQENKGVQQKLITALVGKSITLSNGKQLDSEREISRYSPLPKVRSLEKVPFLLFTPENASLDSLPLVVYQHGITSSKENAYTIATFLLKHAQNMGKQMALIVIDQPLHGERSLANGEISANIDPTVFLNLKHLPVARDNLRQSVIDNIGLRASLSASINDLSNTEFNKIDTSTDPVFFGHSMGGITGVSSVAIANKTLGNEQADKIFSFSKMAIANSGGAITELLFGSNSFGPMIKHMLASEKSEIYRDFTINNCGSFDPKTRATQCYLELQKQAQNNQELAGLVRALESKIFQPFKFASQTVIDSVDPINFAGLEQHAPLSTEKEGVFDNLPTLMMLSEGDNTVPNEVWPIAGTKPLAKQLGIDNFVSKANPHTDQTKNLFNFAGDAPDSAHSAIISGLGVTSAASQKTLAAFITDEPLPVETSILAEN</sequence>
<dbReference type="PROSITE" id="PS51257">
    <property type="entry name" value="PROKAR_LIPOPROTEIN"/>
    <property type="match status" value="1"/>
</dbReference>
<organism evidence="3 4">
    <name type="scientific">Veronia nyctiphanis</name>
    <dbReference type="NCBI Taxonomy" id="1278244"/>
    <lineage>
        <taxon>Bacteria</taxon>
        <taxon>Pseudomonadati</taxon>
        <taxon>Pseudomonadota</taxon>
        <taxon>Gammaproteobacteria</taxon>
        <taxon>Vibrionales</taxon>
        <taxon>Vibrionaceae</taxon>
        <taxon>Veronia</taxon>
    </lineage>
</organism>
<feature type="signal peptide" evidence="1">
    <location>
        <begin position="1"/>
        <end position="22"/>
    </location>
</feature>
<gene>
    <name evidence="3" type="ORF">CS022_08960</name>
</gene>
<dbReference type="AlphaFoldDB" id="A0A4Q0YWM1"/>
<proteinExistence type="predicted"/>
<evidence type="ECO:0000259" key="2">
    <source>
        <dbReference type="Pfam" id="PF12262"/>
    </source>
</evidence>
<evidence type="ECO:0000256" key="1">
    <source>
        <dbReference type="SAM" id="SignalP"/>
    </source>
</evidence>
<keyword evidence="4" id="KW-1185">Reference proteome</keyword>
<keyword evidence="1" id="KW-0732">Signal</keyword>
<comment type="caution">
    <text evidence="3">The sequence shown here is derived from an EMBL/GenBank/DDBJ whole genome shotgun (WGS) entry which is preliminary data.</text>
</comment>
<dbReference type="InterPro" id="IPR025920">
    <property type="entry name" value="Lipase_bact_N"/>
</dbReference>
<feature type="domain" description="Bacterial virulence factor lipase N-terminal" evidence="2">
    <location>
        <begin position="36"/>
        <end position="266"/>
    </location>
</feature>
<name>A0A4Q0YWM1_9GAMM</name>
<dbReference type="Gene3D" id="3.40.50.1820">
    <property type="entry name" value="alpha/beta hydrolase"/>
    <property type="match status" value="1"/>
</dbReference>
<dbReference type="SUPFAM" id="SSF53474">
    <property type="entry name" value="alpha/beta-Hydrolases"/>
    <property type="match status" value="1"/>
</dbReference>
<evidence type="ECO:0000313" key="4">
    <source>
        <dbReference type="Proteomes" id="UP000290287"/>
    </source>
</evidence>
<reference evidence="3 4" key="1">
    <citation type="submission" date="2017-10" db="EMBL/GenBank/DDBJ databases">
        <title>Nyctiphanis sp. nov., isolated from the stomach of the euphausiid Nyctiphanes simplex (Hansen, 1911) in the Gulf of California.</title>
        <authorList>
            <person name="Gomez-Gil B."/>
            <person name="Aguilar-Mendez M."/>
            <person name="Lopez-Cortes A."/>
            <person name="Gomez-Gutierrez J."/>
            <person name="Roque A."/>
            <person name="Lang E."/>
            <person name="Gonzalez-Castillo A."/>
        </authorList>
    </citation>
    <scope>NUCLEOTIDE SEQUENCE [LARGE SCALE GENOMIC DNA]</scope>
    <source>
        <strain evidence="3 4">CAIM 600</strain>
    </source>
</reference>
<dbReference type="OrthoDB" id="5477453at2"/>
<dbReference type="Proteomes" id="UP000290287">
    <property type="component" value="Unassembled WGS sequence"/>
</dbReference>
<dbReference type="InterPro" id="IPR029058">
    <property type="entry name" value="AB_hydrolase_fold"/>
</dbReference>
<dbReference type="RefSeq" id="WP_129121986.1">
    <property type="nucleotide sequence ID" value="NZ_PEIB01000008.1"/>
</dbReference>
<dbReference type="EMBL" id="PEIB01000008">
    <property type="protein sequence ID" value="RXJ73609.1"/>
    <property type="molecule type" value="Genomic_DNA"/>
</dbReference>
<dbReference type="Pfam" id="PF12262">
    <property type="entry name" value="Lipase_bact_N"/>
    <property type="match status" value="1"/>
</dbReference>
<accession>A0A4Q0YWM1</accession>
<evidence type="ECO:0000313" key="3">
    <source>
        <dbReference type="EMBL" id="RXJ73609.1"/>
    </source>
</evidence>
<dbReference type="NCBIfam" id="TIGR03502">
    <property type="entry name" value="lipase_Pla1_cef"/>
    <property type="match status" value="1"/>
</dbReference>
<feature type="chain" id="PRO_5020908861" description="Bacterial virulence factor lipase N-terminal domain-containing protein" evidence="1">
    <location>
        <begin position="23"/>
        <end position="840"/>
    </location>
</feature>
<protein>
    <recommendedName>
        <fullName evidence="2">Bacterial virulence factor lipase N-terminal domain-containing protein</fullName>
    </recommendedName>
</protein>
<dbReference type="InterPro" id="IPR020009">
    <property type="entry name" value="VolA/Pla-1/cef"/>
</dbReference>